<protein>
    <recommendedName>
        <fullName evidence="3">Acetyltransferase</fullName>
    </recommendedName>
</protein>
<dbReference type="RefSeq" id="WP_316512030.1">
    <property type="nucleotide sequence ID" value="NZ_OY726395.1"/>
</dbReference>
<gene>
    <name evidence="1" type="ORF">MU0050_004003</name>
</gene>
<evidence type="ECO:0000313" key="1">
    <source>
        <dbReference type="EMBL" id="CAJ1585947.1"/>
    </source>
</evidence>
<name>A0ABM9MIG0_9MYCO</name>
<organism evidence="1 2">
    <name type="scientific">[Mycobacterium] wendilense</name>
    <dbReference type="NCBI Taxonomy" id="3064284"/>
    <lineage>
        <taxon>Bacteria</taxon>
        <taxon>Bacillati</taxon>
        <taxon>Actinomycetota</taxon>
        <taxon>Actinomycetes</taxon>
        <taxon>Mycobacteriales</taxon>
        <taxon>Mycobacteriaceae</taxon>
        <taxon>Mycolicibacter</taxon>
    </lineage>
</organism>
<dbReference type="EMBL" id="OY726395">
    <property type="protein sequence ID" value="CAJ1585947.1"/>
    <property type="molecule type" value="Genomic_DNA"/>
</dbReference>
<proteinExistence type="predicted"/>
<evidence type="ECO:0008006" key="3">
    <source>
        <dbReference type="Google" id="ProtNLM"/>
    </source>
</evidence>
<dbReference type="Proteomes" id="UP001190466">
    <property type="component" value="Chromosome"/>
</dbReference>
<evidence type="ECO:0000313" key="2">
    <source>
        <dbReference type="Proteomes" id="UP001190466"/>
    </source>
</evidence>
<reference evidence="1 2" key="1">
    <citation type="submission" date="2023-08" db="EMBL/GenBank/DDBJ databases">
        <authorList>
            <person name="Folkvardsen B D."/>
            <person name="Norman A."/>
        </authorList>
    </citation>
    <scope>NUCLEOTIDE SEQUENCE [LARGE SCALE GENOMIC DNA]</scope>
    <source>
        <strain evidence="1 2">Mu0050</strain>
    </source>
</reference>
<keyword evidence="2" id="KW-1185">Reference proteome</keyword>
<sequence length="242" mass="27099">MNLHQPELFTPSVRLESSARWWDPDTECNLLLARPSDEPELWQEYLAGADYSYRKHGVECALDIDAIQDGSDTVLFLAAIDSRERIVAGVRAKGPLRDADDSHAVVEWDGQPGLPAVRKMIDDRAPFGILEMKSAWVTDEPGHARALTRAIARSGFHAMAVMDIQFCMATAAAYVLDRWKSSGGVVATHIPPTPYPDERYETTMMWWDRSTFANHAEPEQVAKILRETAMLRRQASSQEVSA</sequence>
<accession>A0ABM9MIG0</accession>